<accession>A0ABT0YPS2</accession>
<dbReference type="EMBL" id="JAMKFE010000006">
    <property type="protein sequence ID" value="MCM5680131.1"/>
    <property type="molecule type" value="Genomic_DNA"/>
</dbReference>
<name>A0ABT0YPS2_9BURK</name>
<sequence length="219" mass="23195">MGRQLQEEVLIPPEGLAGVLAVPEGARGLVAFAHGSGSGRMSPRNRHVAAELQRAHFATLLLDLLTPDEERRRENVFDITLLAARLGSATRWARTDERTAPLAVAYFGASTGAAAALVAAAHGENGAAAVVSRGGRPDLAGPALSKVRAPTLLIVGRLDAPVIPLNRQAYDQLRCEKELSIVEGAGHLFEEAGTLDAVVRLAAAWFERFVPAASARRDE</sequence>
<dbReference type="Gene3D" id="3.40.50.1820">
    <property type="entry name" value="alpha/beta hydrolase"/>
    <property type="match status" value="1"/>
</dbReference>
<dbReference type="RefSeq" id="WP_251778486.1">
    <property type="nucleotide sequence ID" value="NZ_JAMKFE010000006.1"/>
</dbReference>
<keyword evidence="1" id="KW-0378">Hydrolase</keyword>
<protein>
    <submittedName>
        <fullName evidence="1">Alpha/beta hydrolase</fullName>
    </submittedName>
</protein>
<comment type="caution">
    <text evidence="1">The sequence shown here is derived from an EMBL/GenBank/DDBJ whole genome shotgun (WGS) entry which is preliminary data.</text>
</comment>
<dbReference type="SUPFAM" id="SSF53474">
    <property type="entry name" value="alpha/beta-Hydrolases"/>
    <property type="match status" value="1"/>
</dbReference>
<organism evidence="1 2">
    <name type="scientific">Caldimonas mangrovi</name>
    <dbReference type="NCBI Taxonomy" id="2944811"/>
    <lineage>
        <taxon>Bacteria</taxon>
        <taxon>Pseudomonadati</taxon>
        <taxon>Pseudomonadota</taxon>
        <taxon>Betaproteobacteria</taxon>
        <taxon>Burkholderiales</taxon>
        <taxon>Sphaerotilaceae</taxon>
        <taxon>Caldimonas</taxon>
    </lineage>
</organism>
<reference evidence="1" key="1">
    <citation type="submission" date="2022-05" db="EMBL/GenBank/DDBJ databases">
        <title>Schlegelella sp. nov., isolated from mangrove soil.</title>
        <authorList>
            <person name="Liu Y."/>
            <person name="Ge X."/>
            <person name="Liu W."/>
        </authorList>
    </citation>
    <scope>NUCLEOTIDE SEQUENCE</scope>
    <source>
        <strain evidence="1">S2-27</strain>
    </source>
</reference>
<dbReference type="InterPro" id="IPR029058">
    <property type="entry name" value="AB_hydrolase_fold"/>
</dbReference>
<evidence type="ECO:0000313" key="2">
    <source>
        <dbReference type="Proteomes" id="UP001165541"/>
    </source>
</evidence>
<proteinExistence type="predicted"/>
<keyword evidence="2" id="KW-1185">Reference proteome</keyword>
<evidence type="ECO:0000313" key="1">
    <source>
        <dbReference type="EMBL" id="MCM5680131.1"/>
    </source>
</evidence>
<gene>
    <name evidence="1" type="ORF">M8A51_11360</name>
</gene>
<dbReference type="Proteomes" id="UP001165541">
    <property type="component" value="Unassembled WGS sequence"/>
</dbReference>
<dbReference type="GO" id="GO:0016787">
    <property type="term" value="F:hydrolase activity"/>
    <property type="evidence" value="ECO:0007669"/>
    <property type="project" value="UniProtKB-KW"/>
</dbReference>